<dbReference type="PROSITE" id="PS51724">
    <property type="entry name" value="SPOR"/>
    <property type="match status" value="1"/>
</dbReference>
<name>A0ABV0BRD2_9SPHI</name>
<dbReference type="EMBL" id="JBDJNQ010000002">
    <property type="protein sequence ID" value="MEN5377052.1"/>
    <property type="molecule type" value="Genomic_DNA"/>
</dbReference>
<sequence>MNLGKNINNLLKRYAEVYVKGLGVFKRKHSAAQFDKQRDLFLPPISYVEFDSTAESGFNFIHYIQQQQNLNLDAATQVLQDAVADLKDQLIQNGQAKLEDLGHIVSYGSSLVFKPLDLSGFNFEPIRHVIAPEIETVIPDRELEENIPFSPTEREEPVEDIIEDEPADTEQVEEEIVPETVVVAPSQVETPVAPIIHEPVSETIDERVETDPAIFYQERSTKSNTVWYYISAAIIIVVSVIVAFLLNPSLKDQLFGKKQATAPVVVPAPVDTLPKIDSTQLKQDSTAIVDSLKVDTAALQTTLKETVVVKESVPVAQPNYQLVIATPKTMELAEEEVQRLRKKGYQTVRAVDSKFKRNKKRVIWDTYMTKEEADRDQATVAKTFSGAWVEKIAK</sequence>
<keyword evidence="1" id="KW-0812">Transmembrane</keyword>
<protein>
    <submittedName>
        <fullName evidence="3">SPOR domain-containing protein</fullName>
    </submittedName>
</protein>
<feature type="domain" description="SPOR" evidence="2">
    <location>
        <begin position="314"/>
        <end position="394"/>
    </location>
</feature>
<feature type="transmembrane region" description="Helical" evidence="1">
    <location>
        <begin position="226"/>
        <end position="246"/>
    </location>
</feature>
<gene>
    <name evidence="3" type="ORF">ABE541_07250</name>
</gene>
<evidence type="ECO:0000259" key="2">
    <source>
        <dbReference type="PROSITE" id="PS51724"/>
    </source>
</evidence>
<dbReference type="Pfam" id="PF18174">
    <property type="entry name" value="HU-CCDC81_bac_1"/>
    <property type="match status" value="1"/>
</dbReference>
<dbReference type="Proteomes" id="UP001409291">
    <property type="component" value="Unassembled WGS sequence"/>
</dbReference>
<reference evidence="3 4" key="1">
    <citation type="submission" date="2024-04" db="EMBL/GenBank/DDBJ databases">
        <title>WGS of bacteria from Torrens River.</title>
        <authorList>
            <person name="Wyrsch E.R."/>
            <person name="Drigo B."/>
        </authorList>
    </citation>
    <scope>NUCLEOTIDE SEQUENCE [LARGE SCALE GENOMIC DNA]</scope>
    <source>
        <strain evidence="3 4">TWI391</strain>
    </source>
</reference>
<dbReference type="Pfam" id="PF05036">
    <property type="entry name" value="SPOR"/>
    <property type="match status" value="1"/>
</dbReference>
<evidence type="ECO:0000313" key="4">
    <source>
        <dbReference type="Proteomes" id="UP001409291"/>
    </source>
</evidence>
<accession>A0ABV0BRD2</accession>
<keyword evidence="1" id="KW-1133">Transmembrane helix</keyword>
<keyword evidence="4" id="KW-1185">Reference proteome</keyword>
<dbReference type="InterPro" id="IPR007730">
    <property type="entry name" value="SPOR-like_dom"/>
</dbReference>
<keyword evidence="1" id="KW-0472">Membrane</keyword>
<proteinExistence type="predicted"/>
<dbReference type="InterPro" id="IPR040495">
    <property type="entry name" value="HU-CCDC81_bac_1"/>
</dbReference>
<organism evidence="3 4">
    <name type="scientific">Sphingobacterium kitahiroshimense</name>
    <dbReference type="NCBI Taxonomy" id="470446"/>
    <lineage>
        <taxon>Bacteria</taxon>
        <taxon>Pseudomonadati</taxon>
        <taxon>Bacteroidota</taxon>
        <taxon>Sphingobacteriia</taxon>
        <taxon>Sphingobacteriales</taxon>
        <taxon>Sphingobacteriaceae</taxon>
        <taxon>Sphingobacterium</taxon>
    </lineage>
</organism>
<comment type="caution">
    <text evidence="3">The sequence shown here is derived from an EMBL/GenBank/DDBJ whole genome shotgun (WGS) entry which is preliminary data.</text>
</comment>
<evidence type="ECO:0000256" key="1">
    <source>
        <dbReference type="SAM" id="Phobius"/>
    </source>
</evidence>
<evidence type="ECO:0000313" key="3">
    <source>
        <dbReference type="EMBL" id="MEN5377052.1"/>
    </source>
</evidence>
<dbReference type="RefSeq" id="WP_183917222.1">
    <property type="nucleotide sequence ID" value="NZ_JBDJLH010000003.1"/>
</dbReference>